<proteinExistence type="predicted"/>
<evidence type="ECO:0000313" key="3">
    <source>
        <dbReference type="Proteomes" id="UP000054217"/>
    </source>
</evidence>
<feature type="region of interest" description="Disordered" evidence="1">
    <location>
        <begin position="258"/>
        <end position="281"/>
    </location>
</feature>
<organism evidence="2 3">
    <name type="scientific">Pisolithus tinctorius Marx 270</name>
    <dbReference type="NCBI Taxonomy" id="870435"/>
    <lineage>
        <taxon>Eukaryota</taxon>
        <taxon>Fungi</taxon>
        <taxon>Dikarya</taxon>
        <taxon>Basidiomycota</taxon>
        <taxon>Agaricomycotina</taxon>
        <taxon>Agaricomycetes</taxon>
        <taxon>Agaricomycetidae</taxon>
        <taxon>Boletales</taxon>
        <taxon>Sclerodermatineae</taxon>
        <taxon>Pisolithaceae</taxon>
        <taxon>Pisolithus</taxon>
    </lineage>
</organism>
<protein>
    <submittedName>
        <fullName evidence="2">Uncharacterized protein</fullName>
    </submittedName>
</protein>
<reference evidence="3" key="2">
    <citation type="submission" date="2015-01" db="EMBL/GenBank/DDBJ databases">
        <title>Evolutionary Origins and Diversification of the Mycorrhizal Mutualists.</title>
        <authorList>
            <consortium name="DOE Joint Genome Institute"/>
            <consortium name="Mycorrhizal Genomics Consortium"/>
            <person name="Kohler A."/>
            <person name="Kuo A."/>
            <person name="Nagy L.G."/>
            <person name="Floudas D."/>
            <person name="Copeland A."/>
            <person name="Barry K.W."/>
            <person name="Cichocki N."/>
            <person name="Veneault-Fourrey C."/>
            <person name="LaButti K."/>
            <person name="Lindquist E.A."/>
            <person name="Lipzen A."/>
            <person name="Lundell T."/>
            <person name="Morin E."/>
            <person name="Murat C."/>
            <person name="Riley R."/>
            <person name="Ohm R."/>
            <person name="Sun H."/>
            <person name="Tunlid A."/>
            <person name="Henrissat B."/>
            <person name="Grigoriev I.V."/>
            <person name="Hibbett D.S."/>
            <person name="Martin F."/>
        </authorList>
    </citation>
    <scope>NUCLEOTIDE SEQUENCE [LARGE SCALE GENOMIC DNA]</scope>
    <source>
        <strain evidence="3">Marx 270</strain>
    </source>
</reference>
<dbReference type="EMBL" id="KN832034">
    <property type="protein sequence ID" value="KIN97139.1"/>
    <property type="molecule type" value="Genomic_DNA"/>
</dbReference>
<evidence type="ECO:0000256" key="1">
    <source>
        <dbReference type="SAM" id="MobiDB-lite"/>
    </source>
</evidence>
<name>A0A0C3N7W5_PISTI</name>
<sequence>MPESKIIGLKVELYSMLPSDLKAHATTYSNFGHVFSNAVMAERPNILKPIKDNAQQFFMHLGLSANLFAAENSRILQGSSEDVKVLLKMHPGSVGTCYTPLSPILFPKPDALVARDLFKSQLLVNIIHVMVFGKGVLTGKQRGGPQGQGQKLGISGASAGLISVTATFAWYLLSSDCELTTIGEERGLKYQDDFKYFIKLLSDPSKQEWSLEVMEFINQGMWNTSSCASTNTALDSSNVNASVAPTWESNILAQLNGPQQPTPLSHMPTPDSSFDPNPASASCHMPEATWDSLVVISQTNSISVLLVNVTNLSLGGSQTSVLPSVSAHGREFSVQGQQPRMVEVPGAVVGAMQTLPAVIAQELPTKECHITQHEVKGK</sequence>
<evidence type="ECO:0000313" key="2">
    <source>
        <dbReference type="EMBL" id="KIN97139.1"/>
    </source>
</evidence>
<dbReference type="AlphaFoldDB" id="A0A0C3N7W5"/>
<accession>A0A0C3N7W5</accession>
<dbReference type="OrthoDB" id="2857391at2759"/>
<dbReference type="HOGENOM" id="CLU_028048_1_0_1"/>
<reference evidence="2 3" key="1">
    <citation type="submission" date="2014-04" db="EMBL/GenBank/DDBJ databases">
        <authorList>
            <consortium name="DOE Joint Genome Institute"/>
            <person name="Kuo A."/>
            <person name="Kohler A."/>
            <person name="Costa M.D."/>
            <person name="Nagy L.G."/>
            <person name="Floudas D."/>
            <person name="Copeland A."/>
            <person name="Barry K.W."/>
            <person name="Cichocki N."/>
            <person name="Veneault-Fourrey C."/>
            <person name="LaButti K."/>
            <person name="Lindquist E.A."/>
            <person name="Lipzen A."/>
            <person name="Lundell T."/>
            <person name="Morin E."/>
            <person name="Murat C."/>
            <person name="Sun H."/>
            <person name="Tunlid A."/>
            <person name="Henrissat B."/>
            <person name="Grigoriev I.V."/>
            <person name="Hibbett D.S."/>
            <person name="Martin F."/>
            <person name="Nordberg H.P."/>
            <person name="Cantor M.N."/>
            <person name="Hua S.X."/>
        </authorList>
    </citation>
    <scope>NUCLEOTIDE SEQUENCE [LARGE SCALE GENOMIC DNA]</scope>
    <source>
        <strain evidence="2 3">Marx 270</strain>
    </source>
</reference>
<dbReference type="Pfam" id="PF20414">
    <property type="entry name" value="DUF6698"/>
    <property type="match status" value="1"/>
</dbReference>
<dbReference type="Proteomes" id="UP000054217">
    <property type="component" value="Unassembled WGS sequence"/>
</dbReference>
<dbReference type="InterPro" id="IPR046521">
    <property type="entry name" value="DUF6698"/>
</dbReference>
<gene>
    <name evidence="2" type="ORF">M404DRAFT_32605</name>
</gene>
<dbReference type="InParanoid" id="A0A0C3N7W5"/>
<keyword evidence="3" id="KW-1185">Reference proteome</keyword>